<accession>A0A7W2IND2</accession>
<protein>
    <submittedName>
        <fullName evidence="1">Uncharacterized protein</fullName>
    </submittedName>
</protein>
<evidence type="ECO:0000313" key="2">
    <source>
        <dbReference type="Proteomes" id="UP000573499"/>
    </source>
</evidence>
<proteinExistence type="predicted"/>
<dbReference type="Proteomes" id="UP000573499">
    <property type="component" value="Unassembled WGS sequence"/>
</dbReference>
<name>A0A7W2IND2_9BURK</name>
<gene>
    <name evidence="1" type="ORF">H3H39_26410</name>
</gene>
<dbReference type="AlphaFoldDB" id="A0A7W2IND2"/>
<organism evidence="1 2">
    <name type="scientific">Rugamonas apoptosis</name>
    <dbReference type="NCBI Taxonomy" id="2758570"/>
    <lineage>
        <taxon>Bacteria</taxon>
        <taxon>Pseudomonadati</taxon>
        <taxon>Pseudomonadota</taxon>
        <taxon>Betaproteobacteria</taxon>
        <taxon>Burkholderiales</taxon>
        <taxon>Oxalobacteraceae</taxon>
        <taxon>Telluria group</taxon>
        <taxon>Rugamonas</taxon>
    </lineage>
</organism>
<sequence length="74" mass="8347">MAREQWRERLNAIPAAVCRPNTTMRDMVEQGIAMLKTNGPREAAQFLTTRNVPSGVIVRVLSEPQRRRLSLCPG</sequence>
<reference evidence="1 2" key="1">
    <citation type="submission" date="2020-07" db="EMBL/GenBank/DDBJ databases">
        <title>Novel species isolated from subtropical streams in China.</title>
        <authorList>
            <person name="Lu H."/>
        </authorList>
    </citation>
    <scope>NUCLEOTIDE SEQUENCE [LARGE SCALE GENOMIC DNA]</scope>
    <source>
        <strain evidence="1 2">LX47W</strain>
    </source>
</reference>
<comment type="caution">
    <text evidence="1">The sequence shown here is derived from an EMBL/GenBank/DDBJ whole genome shotgun (WGS) entry which is preliminary data.</text>
</comment>
<keyword evidence="2" id="KW-1185">Reference proteome</keyword>
<evidence type="ECO:0000313" key="1">
    <source>
        <dbReference type="EMBL" id="MBA5690574.1"/>
    </source>
</evidence>
<dbReference type="RefSeq" id="WP_182157439.1">
    <property type="nucleotide sequence ID" value="NZ_JACEZU010000019.1"/>
</dbReference>
<dbReference type="EMBL" id="JACEZU010000019">
    <property type="protein sequence ID" value="MBA5690574.1"/>
    <property type="molecule type" value="Genomic_DNA"/>
</dbReference>